<keyword evidence="11" id="KW-0418">Kinase</keyword>
<dbReference type="PIRSF" id="PIRSF006294">
    <property type="entry name" value="PEP_crbxkin"/>
    <property type="match status" value="1"/>
</dbReference>
<dbReference type="EMBL" id="CT005238">
    <property type="protein sequence ID" value="CAJ01600.1"/>
    <property type="molecule type" value="Genomic_DNA"/>
</dbReference>
<keyword evidence="7 10" id="KW-0067">ATP-binding</keyword>
<comment type="caution">
    <text evidence="10">Lacks conserved residue(s) required for the propagation of feature annotation.</text>
</comment>
<dbReference type="GO" id="GO:0005524">
    <property type="term" value="F:ATP binding"/>
    <property type="evidence" value="ECO:0007669"/>
    <property type="project" value="UniProtKB-UniRule"/>
</dbReference>
<keyword evidence="10" id="KW-0963">Cytoplasm</keyword>
<proteinExistence type="inferred from homology"/>
<keyword evidence="11" id="KW-0808">Transferase</keyword>
<gene>
    <name evidence="10" type="primary">pckA</name>
    <name evidence="11" type="ORF">orf34</name>
</gene>
<dbReference type="GO" id="GO:0016301">
    <property type="term" value="F:kinase activity"/>
    <property type="evidence" value="ECO:0007669"/>
    <property type="project" value="UniProtKB-KW"/>
</dbReference>
<comment type="subcellular location">
    <subcellularLocation>
        <location evidence="10">Cytoplasm</location>
    </subcellularLocation>
</comment>
<evidence type="ECO:0000256" key="6">
    <source>
        <dbReference type="ARBA" id="ARBA00022793"/>
    </source>
</evidence>
<dbReference type="PANTHER" id="PTHR30031">
    <property type="entry name" value="PHOSPHOENOLPYRUVATE CARBOXYKINASE ATP"/>
    <property type="match status" value="1"/>
</dbReference>
<feature type="binding site" evidence="10">
    <location>
        <position position="244"/>
    </location>
    <ligand>
        <name>ATP</name>
        <dbReference type="ChEBI" id="CHEBI:30616"/>
    </ligand>
</feature>
<dbReference type="PROSITE" id="PS00532">
    <property type="entry name" value="PEPCK_ATP"/>
    <property type="match status" value="1"/>
</dbReference>
<dbReference type="SUPFAM" id="SSF68923">
    <property type="entry name" value="PEP carboxykinase N-terminal domain"/>
    <property type="match status" value="1"/>
</dbReference>
<dbReference type="UniPathway" id="UPA00138"/>
<evidence type="ECO:0000256" key="10">
    <source>
        <dbReference type="HAMAP-Rule" id="MF_00453"/>
    </source>
</evidence>
<dbReference type="PANTHER" id="PTHR30031:SF0">
    <property type="entry name" value="PHOSPHOENOLPYRUVATE CARBOXYKINASE (ATP)"/>
    <property type="match status" value="1"/>
</dbReference>
<evidence type="ECO:0000256" key="3">
    <source>
        <dbReference type="ARBA" id="ARBA00012363"/>
    </source>
</evidence>
<feature type="binding site" evidence="10">
    <location>
        <begin position="279"/>
        <end position="287"/>
    </location>
    <ligand>
        <name>ATP</name>
        <dbReference type="ChEBI" id="CHEBI:30616"/>
    </ligand>
</feature>
<feature type="binding site" evidence="10">
    <location>
        <position position="263"/>
    </location>
    <ligand>
        <name>ATP</name>
        <dbReference type="ChEBI" id="CHEBI:30616"/>
    </ligand>
</feature>
<dbReference type="Gene3D" id="3.90.228.20">
    <property type="match status" value="1"/>
</dbReference>
<dbReference type="EC" id="4.1.1.49" evidence="3 10"/>
<comment type="function">
    <text evidence="10">Involved in the gluconeogenesis. Catalyzes the conversion of oxaloacetate (OAA) to phosphoenolpyruvate (PEP) through direct phosphoryl transfer between the nucleoside triphosphate and OAA.</text>
</comment>
<evidence type="ECO:0000256" key="8">
    <source>
        <dbReference type="ARBA" id="ARBA00023239"/>
    </source>
</evidence>
<evidence type="ECO:0000313" key="11">
    <source>
        <dbReference type="EMBL" id="CAJ01600.1"/>
    </source>
</evidence>
<evidence type="ECO:0000256" key="9">
    <source>
        <dbReference type="ARBA" id="ARBA00047371"/>
    </source>
</evidence>
<evidence type="ECO:0000256" key="5">
    <source>
        <dbReference type="ARBA" id="ARBA00022741"/>
    </source>
</evidence>
<dbReference type="GO" id="GO:0046872">
    <property type="term" value="F:metal ion binding"/>
    <property type="evidence" value="ECO:0007669"/>
    <property type="project" value="UniProtKB-KW"/>
</dbReference>
<feature type="binding site" evidence="10">
    <location>
        <position position="238"/>
    </location>
    <ligand>
        <name>substrate</name>
    </ligand>
</feature>
<feature type="binding site" evidence="10">
    <location>
        <position position="263"/>
    </location>
    <ligand>
        <name>Mn(2+)</name>
        <dbReference type="ChEBI" id="CHEBI:29035"/>
    </ligand>
</feature>
<dbReference type="InterPro" id="IPR013035">
    <property type="entry name" value="PEP_carboxykinase_C"/>
</dbReference>
<dbReference type="SUPFAM" id="SSF53795">
    <property type="entry name" value="PEP carboxykinase-like"/>
    <property type="match status" value="1"/>
</dbReference>
<keyword evidence="10" id="KW-0479">Metal-binding</keyword>
<dbReference type="NCBIfam" id="NF006820">
    <property type="entry name" value="PRK09344.1-2"/>
    <property type="match status" value="1"/>
</dbReference>
<comment type="catalytic activity">
    <reaction evidence="9 10">
        <text>oxaloacetate + ATP = phosphoenolpyruvate + ADP + CO2</text>
        <dbReference type="Rhea" id="RHEA:18617"/>
        <dbReference type="ChEBI" id="CHEBI:16452"/>
        <dbReference type="ChEBI" id="CHEBI:16526"/>
        <dbReference type="ChEBI" id="CHEBI:30616"/>
        <dbReference type="ChEBI" id="CHEBI:58702"/>
        <dbReference type="ChEBI" id="CHEBI:456216"/>
        <dbReference type="EC" id="4.1.1.49"/>
    </reaction>
</comment>
<feature type="binding site" evidence="10">
    <location>
        <position position="244"/>
    </location>
    <ligand>
        <name>Mn(2+)</name>
        <dbReference type="ChEBI" id="CHEBI:29035"/>
    </ligand>
</feature>
<keyword evidence="5 10" id="KW-0547">Nucleotide-binding</keyword>
<dbReference type="HAMAP" id="MF_00453">
    <property type="entry name" value="PEPCK_ATP"/>
    <property type="match status" value="1"/>
</dbReference>
<sequence>MTIGPARESCLTLCSALEHAREWDVGLTPRFEAKQGRLGREARMRKAGPVNPEFPAETFGFEGLESVFYNLEAPRLYEEAIARREAKIAKGGALVAETGVHTGRSPSDKFIVRDALTDPSVWWDNCQSMTPEQFDRLRADMIAHARGMDLFAQDLYGGAEPAHRLNVRVYSELAWHSLFIRNLLIRPPADELMRFRADLTIVDLPSFSADPARHGCRSGTVIAIDFSRGIVLIGGTSYAGEIKKAVFTYLNFLLPAKGVMPMHCAANIGPAGDTALFFGLSGTGKTTLSADPRRSLIGDDEHGWGEESVFNFEGGCYAKAIRLSREAEPEIHATSERFGTIMENVALDPLTRAPNFDDDSRTENTRIAYPLDFIANAVATGRAGHPKNIVMLTCDAFGVLPPIAKLDPAQAMYHFLSGYTAKVAGTEKGVSEPQATFSTCFGAPFMPRSASEYGALLRAQIAKHQVDCWLVNTGWTGGKYGVGRRMPIEVTRKLLNSALDGALSHGGFRPDPYFGLLIPHAAPGVDPRILDPSQTWASQTEFADAAQKLIKMFRENFVKYERQVDSLVIEAQPGLGVAA</sequence>
<feature type="binding site" evidence="10">
    <location>
        <position position="104"/>
    </location>
    <ligand>
        <name>substrate</name>
    </ligand>
</feature>
<dbReference type="NCBIfam" id="NF006822">
    <property type="entry name" value="PRK09344.1-4"/>
    <property type="match status" value="1"/>
</dbReference>
<feature type="binding site" evidence="10">
    <location>
        <position position="491"/>
    </location>
    <ligand>
        <name>ATP</name>
        <dbReference type="ChEBI" id="CHEBI:30616"/>
    </ligand>
</feature>
<evidence type="ECO:0000256" key="1">
    <source>
        <dbReference type="ARBA" id="ARBA00004742"/>
    </source>
</evidence>
<dbReference type="GO" id="GO:0005829">
    <property type="term" value="C:cytosol"/>
    <property type="evidence" value="ECO:0007669"/>
    <property type="project" value="TreeGrafter"/>
</dbReference>
<feature type="binding site" evidence="10">
    <location>
        <position position="300"/>
    </location>
    <ligand>
        <name>Mn(2+)</name>
        <dbReference type="ChEBI" id="CHEBI:29035"/>
    </ligand>
</feature>
<accession>Q2VNN2</accession>
<dbReference type="InterPro" id="IPR008210">
    <property type="entry name" value="PEP_carboxykinase_N"/>
</dbReference>
<reference evidence="11" key="1">
    <citation type="submission" date="2005-06" db="EMBL/GenBank/DDBJ databases">
        <title>First Genome Data from Uncultured Upland Soil Cluster a Methanotrophs Provide Further Evidence for a Close Phylogenetic Relationship to Methylocapsa acidiphila B2 and High-Affinity Methanotrophy Based on pMMO.</title>
        <authorList>
            <person name="Ricke P."/>
            <person name="Kube M."/>
            <person name="Nakagawa S."/>
            <person name="Erkel C."/>
            <person name="Reinhardt R."/>
            <person name="Liesack W."/>
        </authorList>
    </citation>
    <scope>NUCLEOTIDE SEQUENCE</scope>
</reference>
<keyword evidence="10" id="KW-0464">Manganese</keyword>
<keyword evidence="6 10" id="KW-0210">Decarboxylase</keyword>
<evidence type="ECO:0000256" key="4">
    <source>
        <dbReference type="ARBA" id="ARBA00022432"/>
    </source>
</evidence>
<evidence type="ECO:0000256" key="7">
    <source>
        <dbReference type="ARBA" id="ARBA00022840"/>
    </source>
</evidence>
<dbReference type="Gene3D" id="3.40.449.10">
    <property type="entry name" value="Phosphoenolpyruvate Carboxykinase, domain 1"/>
    <property type="match status" value="1"/>
</dbReference>
<feature type="binding site" evidence="10">
    <location>
        <position position="328"/>
    </location>
    <ligand>
        <name>ATP</name>
        <dbReference type="ChEBI" id="CHEBI:30616"/>
    </ligand>
</feature>
<keyword evidence="8 10" id="KW-0456">Lyase</keyword>
<feature type="binding site" evidence="10">
    <location>
        <position position="366"/>
    </location>
    <ligand>
        <name>substrate</name>
    </ligand>
</feature>
<evidence type="ECO:0000256" key="2">
    <source>
        <dbReference type="ARBA" id="ARBA00006052"/>
    </source>
</evidence>
<comment type="similarity">
    <text evidence="2 10">Belongs to the phosphoenolpyruvate carboxykinase (ATP) family.</text>
</comment>
<organism evidence="11">
    <name type="scientific">Methylocapsa acidiphila</name>
    <dbReference type="NCBI Taxonomy" id="133552"/>
    <lineage>
        <taxon>Bacteria</taxon>
        <taxon>Pseudomonadati</taxon>
        <taxon>Pseudomonadota</taxon>
        <taxon>Alphaproteobacteria</taxon>
        <taxon>Hyphomicrobiales</taxon>
        <taxon>Beijerinckiaceae</taxon>
        <taxon>Methylocapsa</taxon>
    </lineage>
</organism>
<feature type="binding site" evidence="10">
    <location>
        <position position="366"/>
    </location>
    <ligand>
        <name>ATP</name>
        <dbReference type="ChEBI" id="CHEBI:30616"/>
    </ligand>
</feature>
<dbReference type="InterPro" id="IPR015994">
    <property type="entry name" value="PEPCK_ATP_CS"/>
</dbReference>
<keyword evidence="4 10" id="KW-0312">Gluconeogenesis</keyword>
<dbReference type="NCBIfam" id="TIGR00224">
    <property type="entry name" value="pckA"/>
    <property type="match status" value="1"/>
</dbReference>
<dbReference type="Pfam" id="PF01293">
    <property type="entry name" value="PEPCK_ATP"/>
    <property type="match status" value="1"/>
</dbReference>
<name>Q2VNN2_METAI</name>
<comment type="pathway">
    <text evidence="1 10">Carbohydrate biosynthesis; gluconeogenesis.</text>
</comment>
<dbReference type="GO" id="GO:0004612">
    <property type="term" value="F:phosphoenolpyruvate carboxykinase (ATP) activity"/>
    <property type="evidence" value="ECO:0007669"/>
    <property type="project" value="UniProtKB-UniRule"/>
</dbReference>
<feature type="binding site" evidence="10">
    <location>
        <position position="244"/>
    </location>
    <ligand>
        <name>substrate</name>
    </ligand>
</feature>
<keyword evidence="11" id="KW-0670">Pyruvate</keyword>
<dbReference type="Gene3D" id="2.170.8.10">
    <property type="entry name" value="Phosphoenolpyruvate Carboxykinase, domain 2"/>
    <property type="match status" value="1"/>
</dbReference>
<dbReference type="GO" id="GO:0006094">
    <property type="term" value="P:gluconeogenesis"/>
    <property type="evidence" value="ECO:0007669"/>
    <property type="project" value="UniProtKB-UniRule"/>
</dbReference>
<protein>
    <recommendedName>
        <fullName evidence="3 10">Phosphoenolpyruvate carboxykinase (ATP)</fullName>
        <shortName evidence="10">PCK</shortName>
        <shortName evidence="10">PEP carboxykinase</shortName>
        <shortName evidence="10">PEPCK</shortName>
        <ecNumber evidence="3 10">4.1.1.49</ecNumber>
    </recommendedName>
</protein>
<comment type="cofactor">
    <cofactor evidence="10">
        <name>Mn(2+)</name>
        <dbReference type="ChEBI" id="CHEBI:29035"/>
    </cofactor>
    <text evidence="10">Binds 1 Mn(2+) ion per subunit.</text>
</comment>
<dbReference type="NCBIfam" id="NF006821">
    <property type="entry name" value="PRK09344.1-3"/>
    <property type="match status" value="1"/>
</dbReference>
<dbReference type="CDD" id="cd00484">
    <property type="entry name" value="PEPCK_ATP"/>
    <property type="match status" value="1"/>
</dbReference>
<dbReference type="AlphaFoldDB" id="Q2VNN2"/>
<dbReference type="InterPro" id="IPR001272">
    <property type="entry name" value="PEP_carboxykinase_ATP"/>
</dbReference>